<dbReference type="RefSeq" id="WP_157958369.1">
    <property type="nucleotide sequence ID" value="NZ_CP151919.1"/>
</dbReference>
<evidence type="ECO:0000313" key="2">
    <source>
        <dbReference type="Proteomes" id="UP001453229"/>
    </source>
</evidence>
<reference evidence="1 2" key="1">
    <citation type="submission" date="2024-04" db="EMBL/GenBank/DDBJ databases">
        <title>Salinicola lusitanus LLJ914,a marine bacterium isolated from the Okinawa Trough.</title>
        <authorList>
            <person name="Li J."/>
        </authorList>
    </citation>
    <scope>NUCLEOTIDE SEQUENCE [LARGE SCALE GENOMIC DNA]</scope>
    <source>
        <strain evidence="1 2">LLJ914</strain>
    </source>
</reference>
<dbReference type="EMBL" id="CP151919">
    <property type="protein sequence ID" value="XAD53665.1"/>
    <property type="molecule type" value="Genomic_DNA"/>
</dbReference>
<keyword evidence="2" id="KW-1185">Reference proteome</keyword>
<proteinExistence type="predicted"/>
<dbReference type="Proteomes" id="UP001453229">
    <property type="component" value="Chromosome"/>
</dbReference>
<protein>
    <submittedName>
        <fullName evidence="1">Uncharacterized protein</fullName>
    </submittedName>
</protein>
<organism evidence="1 2">
    <name type="scientific">Salinicola lusitanus</name>
    <dbReference type="NCBI Taxonomy" id="1949085"/>
    <lineage>
        <taxon>Bacteria</taxon>
        <taxon>Pseudomonadati</taxon>
        <taxon>Pseudomonadota</taxon>
        <taxon>Gammaproteobacteria</taxon>
        <taxon>Oceanospirillales</taxon>
        <taxon>Halomonadaceae</taxon>
        <taxon>Salinicola</taxon>
    </lineage>
</organism>
<accession>A0ABZ3CR68</accession>
<name>A0ABZ3CR68_9GAMM</name>
<gene>
    <name evidence="1" type="ORF">AAGT95_17785</name>
</gene>
<evidence type="ECO:0000313" key="1">
    <source>
        <dbReference type="EMBL" id="XAD53665.1"/>
    </source>
</evidence>
<sequence>MTTLQIWSVIGGAPAIWLSALPEPVSPPACDGAIGGIVAAAMGGPLPLRGRARNVHVARGPSWGSGSA</sequence>